<dbReference type="EMBL" id="ML976680">
    <property type="protein sequence ID" value="KAF1973475.1"/>
    <property type="molecule type" value="Genomic_DNA"/>
</dbReference>
<dbReference type="AlphaFoldDB" id="A0A6A5V8N8"/>
<organism evidence="2 3">
    <name type="scientific">Bimuria novae-zelandiae CBS 107.79</name>
    <dbReference type="NCBI Taxonomy" id="1447943"/>
    <lineage>
        <taxon>Eukaryota</taxon>
        <taxon>Fungi</taxon>
        <taxon>Dikarya</taxon>
        <taxon>Ascomycota</taxon>
        <taxon>Pezizomycotina</taxon>
        <taxon>Dothideomycetes</taxon>
        <taxon>Pleosporomycetidae</taxon>
        <taxon>Pleosporales</taxon>
        <taxon>Massarineae</taxon>
        <taxon>Didymosphaeriaceae</taxon>
        <taxon>Bimuria</taxon>
    </lineage>
</organism>
<gene>
    <name evidence="2" type="ORF">BU23DRAFT_464265</name>
</gene>
<evidence type="ECO:0000313" key="3">
    <source>
        <dbReference type="Proteomes" id="UP000800036"/>
    </source>
</evidence>
<feature type="chain" id="PRO_5025371908" evidence="1">
    <location>
        <begin position="25"/>
        <end position="51"/>
    </location>
</feature>
<protein>
    <submittedName>
        <fullName evidence="2">Uncharacterized protein</fullName>
    </submittedName>
</protein>
<keyword evidence="3" id="KW-1185">Reference proteome</keyword>
<evidence type="ECO:0000256" key="1">
    <source>
        <dbReference type="SAM" id="SignalP"/>
    </source>
</evidence>
<feature type="signal peptide" evidence="1">
    <location>
        <begin position="1"/>
        <end position="24"/>
    </location>
</feature>
<reference evidence="2" key="1">
    <citation type="journal article" date="2020" name="Stud. Mycol.">
        <title>101 Dothideomycetes genomes: a test case for predicting lifestyles and emergence of pathogens.</title>
        <authorList>
            <person name="Haridas S."/>
            <person name="Albert R."/>
            <person name="Binder M."/>
            <person name="Bloem J."/>
            <person name="Labutti K."/>
            <person name="Salamov A."/>
            <person name="Andreopoulos B."/>
            <person name="Baker S."/>
            <person name="Barry K."/>
            <person name="Bills G."/>
            <person name="Bluhm B."/>
            <person name="Cannon C."/>
            <person name="Castanera R."/>
            <person name="Culley D."/>
            <person name="Daum C."/>
            <person name="Ezra D."/>
            <person name="Gonzalez J."/>
            <person name="Henrissat B."/>
            <person name="Kuo A."/>
            <person name="Liang C."/>
            <person name="Lipzen A."/>
            <person name="Lutzoni F."/>
            <person name="Magnuson J."/>
            <person name="Mondo S."/>
            <person name="Nolan M."/>
            <person name="Ohm R."/>
            <person name="Pangilinan J."/>
            <person name="Park H.-J."/>
            <person name="Ramirez L."/>
            <person name="Alfaro M."/>
            <person name="Sun H."/>
            <person name="Tritt A."/>
            <person name="Yoshinaga Y."/>
            <person name="Zwiers L.-H."/>
            <person name="Turgeon B."/>
            <person name="Goodwin S."/>
            <person name="Spatafora J."/>
            <person name="Crous P."/>
            <person name="Grigoriev I."/>
        </authorList>
    </citation>
    <scope>NUCLEOTIDE SEQUENCE</scope>
    <source>
        <strain evidence="2">CBS 107.79</strain>
    </source>
</reference>
<evidence type="ECO:0000313" key="2">
    <source>
        <dbReference type="EMBL" id="KAF1973475.1"/>
    </source>
</evidence>
<keyword evidence="1" id="KW-0732">Signal</keyword>
<feature type="non-terminal residue" evidence="2">
    <location>
        <position position="1"/>
    </location>
</feature>
<sequence length="51" mass="5374">CIAYIINLSLQAFLLASLREALIAALEAASGVTGDELLTKFSGVLASYRES</sequence>
<accession>A0A6A5V8N8</accession>
<name>A0A6A5V8N8_9PLEO</name>
<proteinExistence type="predicted"/>
<dbReference type="Proteomes" id="UP000800036">
    <property type="component" value="Unassembled WGS sequence"/>
</dbReference>